<name>A0A0A9BS72_ARUDO</name>
<organism evidence="1">
    <name type="scientific">Arundo donax</name>
    <name type="common">Giant reed</name>
    <name type="synonym">Donax arundinaceus</name>
    <dbReference type="NCBI Taxonomy" id="35708"/>
    <lineage>
        <taxon>Eukaryota</taxon>
        <taxon>Viridiplantae</taxon>
        <taxon>Streptophyta</taxon>
        <taxon>Embryophyta</taxon>
        <taxon>Tracheophyta</taxon>
        <taxon>Spermatophyta</taxon>
        <taxon>Magnoliopsida</taxon>
        <taxon>Liliopsida</taxon>
        <taxon>Poales</taxon>
        <taxon>Poaceae</taxon>
        <taxon>PACMAD clade</taxon>
        <taxon>Arundinoideae</taxon>
        <taxon>Arundineae</taxon>
        <taxon>Arundo</taxon>
    </lineage>
</organism>
<reference evidence="1" key="1">
    <citation type="submission" date="2014-09" db="EMBL/GenBank/DDBJ databases">
        <authorList>
            <person name="Magalhaes I.L.F."/>
            <person name="Oliveira U."/>
            <person name="Santos F.R."/>
            <person name="Vidigal T.H.D.A."/>
            <person name="Brescovit A.D."/>
            <person name="Santos A.J."/>
        </authorList>
    </citation>
    <scope>NUCLEOTIDE SEQUENCE</scope>
    <source>
        <tissue evidence="1">Shoot tissue taken approximately 20 cm above the soil surface</tissue>
    </source>
</reference>
<reference evidence="1" key="2">
    <citation type="journal article" date="2015" name="Data Brief">
        <title>Shoot transcriptome of the giant reed, Arundo donax.</title>
        <authorList>
            <person name="Barrero R.A."/>
            <person name="Guerrero F.D."/>
            <person name="Moolhuijzen P."/>
            <person name="Goolsby J.A."/>
            <person name="Tidwell J."/>
            <person name="Bellgard S.E."/>
            <person name="Bellgard M.I."/>
        </authorList>
    </citation>
    <scope>NUCLEOTIDE SEQUENCE</scope>
    <source>
        <tissue evidence="1">Shoot tissue taken approximately 20 cm above the soil surface</tissue>
    </source>
</reference>
<proteinExistence type="predicted"/>
<dbReference type="EMBL" id="GBRH01235803">
    <property type="protein sequence ID" value="JAD62092.1"/>
    <property type="molecule type" value="Transcribed_RNA"/>
</dbReference>
<protein>
    <submittedName>
        <fullName evidence="1">Uncharacterized protein</fullName>
    </submittedName>
</protein>
<sequence length="43" mass="4220">MAAPAAPSPSSPTPAPAPAPALRFLAWRVGATAPGRALDLPPC</sequence>
<dbReference type="AlphaFoldDB" id="A0A0A9BS72"/>
<accession>A0A0A9BS72</accession>
<evidence type="ECO:0000313" key="1">
    <source>
        <dbReference type="EMBL" id="JAD62092.1"/>
    </source>
</evidence>